<accession>A0ABR5TNJ4</accession>
<protein>
    <recommendedName>
        <fullName evidence="2">Nucleoid-associated protein HMPREF1871_00060</fullName>
    </recommendedName>
</protein>
<feature type="region of interest" description="Disordered" evidence="3">
    <location>
        <begin position="1"/>
        <end position="33"/>
    </location>
</feature>
<comment type="subcellular location">
    <subcellularLocation>
        <location evidence="2">Cytoplasm</location>
        <location evidence="2">Nucleoid</location>
    </subcellularLocation>
</comment>
<comment type="similarity">
    <text evidence="2">Belongs to the YbaB/EbfC family.</text>
</comment>
<evidence type="ECO:0000256" key="2">
    <source>
        <dbReference type="HAMAP-Rule" id="MF_00274"/>
    </source>
</evidence>
<dbReference type="InterPro" id="IPR004401">
    <property type="entry name" value="YbaB/EbfC"/>
</dbReference>
<evidence type="ECO:0000313" key="4">
    <source>
        <dbReference type="EMBL" id="KXB58993.1"/>
    </source>
</evidence>
<dbReference type="Proteomes" id="UP000070467">
    <property type="component" value="Unassembled WGS sequence"/>
</dbReference>
<dbReference type="EMBL" id="LSDB01000001">
    <property type="protein sequence ID" value="KXB58993.1"/>
    <property type="molecule type" value="Genomic_DNA"/>
</dbReference>
<comment type="caution">
    <text evidence="4">The sequence shown here is derived from an EMBL/GenBank/DDBJ whole genome shotgun (WGS) entry which is preliminary data.</text>
</comment>
<dbReference type="Gene3D" id="3.30.1310.10">
    <property type="entry name" value="Nucleoid-associated protein YbaB-like domain"/>
    <property type="match status" value="1"/>
</dbReference>
<keyword evidence="2" id="KW-0963">Cytoplasm</keyword>
<name>A0ABR5TNJ4_9BACL</name>
<evidence type="ECO:0000256" key="3">
    <source>
        <dbReference type="SAM" id="MobiDB-lite"/>
    </source>
</evidence>
<dbReference type="HAMAP" id="MF_00274">
    <property type="entry name" value="DNA_YbaB_EbfC"/>
    <property type="match status" value="1"/>
</dbReference>
<reference evidence="4 5" key="1">
    <citation type="submission" date="2016-01" db="EMBL/GenBank/DDBJ databases">
        <authorList>
            <person name="Mitreva M."/>
            <person name="Pepin K.H."/>
            <person name="Mihindukulasuriya K.A."/>
            <person name="Fulton R."/>
            <person name="Fronick C."/>
            <person name="O'Laughlin M."/>
            <person name="Miner T."/>
            <person name="Herter B."/>
            <person name="Rosa B.A."/>
            <person name="Cordes M."/>
            <person name="Tomlinson C."/>
            <person name="Wollam A."/>
            <person name="Palsikar V.B."/>
            <person name="Mardis E.R."/>
            <person name="Wilson R.K."/>
        </authorList>
    </citation>
    <scope>NUCLEOTIDE SEQUENCE [LARGE SCALE GENOMIC DNA]</scope>
    <source>
        <strain evidence="4 5">KA00071</strain>
    </source>
</reference>
<proteinExistence type="inferred from homology"/>
<dbReference type="Pfam" id="PF02575">
    <property type="entry name" value="YbaB_DNA_bd"/>
    <property type="match status" value="1"/>
</dbReference>
<dbReference type="InterPro" id="IPR036894">
    <property type="entry name" value="YbaB-like_sf"/>
</dbReference>
<keyword evidence="1 2" id="KW-0238">DNA-binding</keyword>
<dbReference type="PANTHER" id="PTHR33449">
    <property type="entry name" value="NUCLEOID-ASSOCIATED PROTEIN YBAB"/>
    <property type="match status" value="1"/>
</dbReference>
<dbReference type="PIRSF" id="PIRSF004555">
    <property type="entry name" value="UCP004555"/>
    <property type="match status" value="1"/>
</dbReference>
<comment type="function">
    <text evidence="2">Binds to DNA and alters its conformation. May be involved in regulation of gene expression, nucleoid organization and DNA protection.</text>
</comment>
<comment type="subunit">
    <text evidence="2">Homodimer.</text>
</comment>
<sequence length="105" mass="11714">MRGMGNMQQMMRKMQKMQKEMMQAQEKVKEQTVEGSVSGDMVKVIANGDGKILDIVIKEEVVDPEDIEMLQDMVITAVNNALENANKLKEDTLGKFTNGLNIPGL</sequence>
<organism evidence="4 5">
    <name type="scientific">Gemelliphila asaccharolytica</name>
    <dbReference type="NCBI Taxonomy" id="502393"/>
    <lineage>
        <taxon>Bacteria</taxon>
        <taxon>Bacillati</taxon>
        <taxon>Bacillota</taxon>
        <taxon>Bacilli</taxon>
        <taxon>Bacillales</taxon>
        <taxon>Gemellaceae</taxon>
        <taxon>Gemelliphila</taxon>
    </lineage>
</organism>
<evidence type="ECO:0000313" key="5">
    <source>
        <dbReference type="Proteomes" id="UP000070467"/>
    </source>
</evidence>
<keyword evidence="5" id="KW-1185">Reference proteome</keyword>
<dbReference type="GO" id="GO:0003677">
    <property type="term" value="F:DNA binding"/>
    <property type="evidence" value="ECO:0007669"/>
    <property type="project" value="UniProtKB-KW"/>
</dbReference>
<evidence type="ECO:0000256" key="1">
    <source>
        <dbReference type="ARBA" id="ARBA00023125"/>
    </source>
</evidence>
<dbReference type="RefSeq" id="WP_066128376.1">
    <property type="nucleotide sequence ID" value="NZ_KQ959854.1"/>
</dbReference>
<dbReference type="PANTHER" id="PTHR33449:SF1">
    <property type="entry name" value="NUCLEOID-ASSOCIATED PROTEIN YBAB"/>
    <property type="match status" value="1"/>
</dbReference>
<dbReference type="NCBIfam" id="TIGR00103">
    <property type="entry name" value="DNA_YbaB_EbfC"/>
    <property type="match status" value="1"/>
</dbReference>
<dbReference type="SUPFAM" id="SSF82607">
    <property type="entry name" value="YbaB-like"/>
    <property type="match status" value="1"/>
</dbReference>
<gene>
    <name evidence="4" type="ORF">HMPREF1871_00060</name>
</gene>